<comment type="caution">
    <text evidence="3">The sequence shown here is derived from an EMBL/GenBank/DDBJ whole genome shotgun (WGS) entry which is preliminary data.</text>
</comment>
<proteinExistence type="predicted"/>
<organism evidence="3 4">
    <name type="scientific">Pseudocitrobacter vendiensis</name>
    <dbReference type="NCBI Taxonomy" id="2488306"/>
    <lineage>
        <taxon>Bacteria</taxon>
        <taxon>Pseudomonadati</taxon>
        <taxon>Pseudomonadota</taxon>
        <taxon>Gammaproteobacteria</taxon>
        <taxon>Enterobacterales</taxon>
        <taxon>Enterobacteriaceae</taxon>
        <taxon>Pseudocitrobacter</taxon>
    </lineage>
</organism>
<keyword evidence="1" id="KW-0472">Membrane</keyword>
<dbReference type="Proteomes" id="UP001152651">
    <property type="component" value="Unassembled WGS sequence"/>
</dbReference>
<dbReference type="Pfam" id="PF13163">
    <property type="entry name" value="DUF3999"/>
    <property type="match status" value="1"/>
</dbReference>
<evidence type="ECO:0000256" key="1">
    <source>
        <dbReference type="SAM" id="Phobius"/>
    </source>
</evidence>
<accession>A0ABM9F9I3</accession>
<protein>
    <submittedName>
        <fullName evidence="3">DUF3999 domain-containing protein</fullName>
    </submittedName>
</protein>
<name>A0ABM9F9I3_9ENTR</name>
<evidence type="ECO:0000313" key="3">
    <source>
        <dbReference type="EMBL" id="CAH6659823.1"/>
    </source>
</evidence>
<keyword evidence="2" id="KW-0732">Signal</keyword>
<keyword evidence="1" id="KW-0812">Transmembrane</keyword>
<reference evidence="3" key="1">
    <citation type="submission" date="2022-05" db="EMBL/GenBank/DDBJ databases">
        <authorList>
            <person name="Blom J."/>
        </authorList>
    </citation>
    <scope>NUCLEOTIDE SEQUENCE</scope>
    <source>
        <strain evidence="3">Type strain: CPO20170097</strain>
    </source>
</reference>
<evidence type="ECO:0000256" key="2">
    <source>
        <dbReference type="SAM" id="SignalP"/>
    </source>
</evidence>
<dbReference type="RefSeq" id="WP_253898003.1">
    <property type="nucleotide sequence ID" value="NZ_CALSBS010000009.1"/>
</dbReference>
<dbReference type="InterPro" id="IPR025060">
    <property type="entry name" value="DUF3999"/>
</dbReference>
<feature type="chain" id="PRO_5046651462" evidence="2">
    <location>
        <begin position="22"/>
        <end position="454"/>
    </location>
</feature>
<dbReference type="EMBL" id="CALSBS010000009">
    <property type="protein sequence ID" value="CAH6659823.1"/>
    <property type="molecule type" value="Genomic_DNA"/>
</dbReference>
<sequence>MKRIKAMVCSLLLAGSSSAFAAESPRDYATGMTLETSSSSPWYRVALPREVYQHSAWPDLRDVRVFNQQGERVPFTLMTKSTPPAVADSVVLRLFPLAASPITTTDARAPQTIRLKAANGVEINLQGDEAKSVGQSYLLTLPDSREASLHLTQLRLDWAASSTSWQGNASVYASRDLSHWQRVQENAPLMDLSRDGERLKMNIVAAELTLSPKGRRYLLLVLDPQTPMPELKGVMAVAQPQEPLTERIQLPAAVAKATSTEAIWQWDQPQPLSALSITLMEEGVLPVEIAWRSDEKSEWRSLAKSVLYNVNDQAQQAFPLSANVVEAIRITTVDAHLPQTLPRVSGEREVKVLVFNAQGKGPYMLAWGNKAAENVALRLNQLIPESLPASKNIETLPWAQPLEAVKLGGEARLQAVSAGEQQKLWVAIAVWAVLIVGVGALLMVAWRIWREARR</sequence>
<keyword evidence="1" id="KW-1133">Transmembrane helix</keyword>
<feature type="transmembrane region" description="Helical" evidence="1">
    <location>
        <begin position="424"/>
        <end position="449"/>
    </location>
</feature>
<keyword evidence="4" id="KW-1185">Reference proteome</keyword>
<feature type="signal peptide" evidence="2">
    <location>
        <begin position="1"/>
        <end position="21"/>
    </location>
</feature>
<gene>
    <name evidence="3" type="ORF">FBBNIHIM_11910</name>
</gene>
<evidence type="ECO:0000313" key="4">
    <source>
        <dbReference type="Proteomes" id="UP001152651"/>
    </source>
</evidence>